<evidence type="ECO:0000256" key="1">
    <source>
        <dbReference type="PROSITE-ProRule" id="PRU00023"/>
    </source>
</evidence>
<reference evidence="2 3" key="1">
    <citation type="submission" date="2019-08" db="EMBL/GenBank/DDBJ databases">
        <authorList>
            <person name="Vazquez-Campos X."/>
        </authorList>
    </citation>
    <scope>NUCLEOTIDE SEQUENCE [LARGE SCALE GENOMIC DNA]</scope>
    <source>
        <strain evidence="2">LFW-283_2</strain>
    </source>
</reference>
<organism evidence="2 3">
    <name type="scientific">Candidatus Bilamarchaeum dharawalense</name>
    <dbReference type="NCBI Taxonomy" id="2885759"/>
    <lineage>
        <taxon>Archaea</taxon>
        <taxon>Candidatus Micrarchaeota</taxon>
        <taxon>Candidatus Micrarchaeia</taxon>
        <taxon>Candidatus Anstonellales</taxon>
        <taxon>Candidatus Bilamarchaeaceae</taxon>
        <taxon>Candidatus Bilamarchaeum</taxon>
    </lineage>
</organism>
<dbReference type="Pfam" id="PF12796">
    <property type="entry name" value="Ank_2"/>
    <property type="match status" value="1"/>
</dbReference>
<gene>
    <name evidence="2" type="ORF">LFW2832_00028</name>
</gene>
<proteinExistence type="predicted"/>
<dbReference type="InterPro" id="IPR002110">
    <property type="entry name" value="Ankyrin_rpt"/>
</dbReference>
<feature type="repeat" description="ANK" evidence="1">
    <location>
        <begin position="49"/>
        <end position="81"/>
    </location>
</feature>
<dbReference type="PROSITE" id="PS50088">
    <property type="entry name" value="ANK_REPEAT"/>
    <property type="match status" value="1"/>
</dbReference>
<dbReference type="PROSITE" id="PS50297">
    <property type="entry name" value="ANK_REP_REGION"/>
    <property type="match status" value="1"/>
</dbReference>
<dbReference type="InterPro" id="IPR036770">
    <property type="entry name" value="Ankyrin_rpt-contain_sf"/>
</dbReference>
<protein>
    <submittedName>
        <fullName evidence="2">Ankyrin repeat protein</fullName>
    </submittedName>
</protein>
<evidence type="ECO:0000313" key="3">
    <source>
        <dbReference type="Proteomes" id="UP000789941"/>
    </source>
</evidence>
<dbReference type="AlphaFoldDB" id="A0A5E4LKA4"/>
<dbReference type="SUPFAM" id="SSF48403">
    <property type="entry name" value="Ankyrin repeat"/>
    <property type="match status" value="1"/>
</dbReference>
<dbReference type="Gene3D" id="1.25.40.20">
    <property type="entry name" value="Ankyrin repeat-containing domain"/>
    <property type="match status" value="1"/>
</dbReference>
<comment type="caution">
    <text evidence="2">The sequence shown here is derived from an EMBL/GenBank/DDBJ whole genome shotgun (WGS) entry which is preliminary data.</text>
</comment>
<dbReference type="EMBL" id="CABMJJ010000001">
    <property type="protein sequence ID" value="VVC02484.1"/>
    <property type="molecule type" value="Genomic_DNA"/>
</dbReference>
<dbReference type="Proteomes" id="UP000789941">
    <property type="component" value="Unassembled WGS sequence"/>
</dbReference>
<sequence length="131" mass="14960">MSDITPRDLFEAINKNDIKKVKLLLDNGANPNWSSNWREYEPFGGSSDEYETALHLAMQIGNPEIVKLLLDKGAEPTYRHSTLTQYSPTFGVSDIISMFEAEIEKLKKENKETEKIKGYLETISKLKTAYK</sequence>
<evidence type="ECO:0000313" key="2">
    <source>
        <dbReference type="EMBL" id="VVC02484.1"/>
    </source>
</evidence>
<dbReference type="SMART" id="SM00248">
    <property type="entry name" value="ANK"/>
    <property type="match status" value="2"/>
</dbReference>
<accession>A0A5E4LKA4</accession>
<name>A0A5E4LKA4_9ARCH</name>
<keyword evidence="1" id="KW-0040">ANK repeat</keyword>